<organism evidence="5 6">
    <name type="scientific">Deinococcus aerolatus</name>
    <dbReference type="NCBI Taxonomy" id="522487"/>
    <lineage>
        <taxon>Bacteria</taxon>
        <taxon>Thermotogati</taxon>
        <taxon>Deinococcota</taxon>
        <taxon>Deinococci</taxon>
        <taxon>Deinococcales</taxon>
        <taxon>Deinococcaceae</taxon>
        <taxon>Deinococcus</taxon>
    </lineage>
</organism>
<dbReference type="SMART" id="SM00421">
    <property type="entry name" value="HTH_LUXR"/>
    <property type="match status" value="1"/>
</dbReference>
<evidence type="ECO:0000256" key="2">
    <source>
        <dbReference type="ARBA" id="ARBA00023125"/>
    </source>
</evidence>
<evidence type="ECO:0000313" key="6">
    <source>
        <dbReference type="Proteomes" id="UP000639973"/>
    </source>
</evidence>
<dbReference type="InterPro" id="IPR000792">
    <property type="entry name" value="Tscrpt_reg_LuxR_C"/>
</dbReference>
<dbReference type="PRINTS" id="PR00038">
    <property type="entry name" value="HTHLUXR"/>
</dbReference>
<dbReference type="Pfam" id="PF00196">
    <property type="entry name" value="GerE"/>
    <property type="match status" value="1"/>
</dbReference>
<dbReference type="InterPro" id="IPR036388">
    <property type="entry name" value="WH-like_DNA-bd_sf"/>
</dbReference>
<evidence type="ECO:0000256" key="3">
    <source>
        <dbReference type="ARBA" id="ARBA00023163"/>
    </source>
</evidence>
<dbReference type="Proteomes" id="UP000639973">
    <property type="component" value="Unassembled WGS sequence"/>
</dbReference>
<dbReference type="PROSITE" id="PS00622">
    <property type="entry name" value="HTH_LUXR_1"/>
    <property type="match status" value="1"/>
</dbReference>
<dbReference type="Gene3D" id="3.40.50.2300">
    <property type="match status" value="1"/>
</dbReference>
<accession>A0ABQ2G4D5</accession>
<sequence>MIFKEADIPTQFEPQGASICLRDYSNNQGCPLMRPDLPTLALVKQGTVESELFELIHLEYRGYILADCDVQTLLQSVAAVYRGELWIDPHVMMRYLAPHHSGHLLTSREREVLFYLRRGWTNLQIAKQLAIAPKTVKTHVSAVLYKYGVRKRTELMVGSS</sequence>
<keyword evidence="2" id="KW-0238">DNA-binding</keyword>
<dbReference type="PANTHER" id="PTHR44688">
    <property type="entry name" value="DNA-BINDING TRANSCRIPTIONAL ACTIVATOR DEVR_DOSR"/>
    <property type="match status" value="1"/>
</dbReference>
<reference evidence="6" key="1">
    <citation type="journal article" date="2019" name="Int. J. Syst. Evol. Microbiol.">
        <title>The Global Catalogue of Microorganisms (GCM) 10K type strain sequencing project: providing services to taxonomists for standard genome sequencing and annotation.</title>
        <authorList>
            <consortium name="The Broad Institute Genomics Platform"/>
            <consortium name="The Broad Institute Genome Sequencing Center for Infectious Disease"/>
            <person name="Wu L."/>
            <person name="Ma J."/>
        </authorList>
    </citation>
    <scope>NUCLEOTIDE SEQUENCE [LARGE SCALE GENOMIC DNA]</scope>
    <source>
        <strain evidence="6">JCM 15442</strain>
    </source>
</reference>
<evidence type="ECO:0000259" key="4">
    <source>
        <dbReference type="PROSITE" id="PS50043"/>
    </source>
</evidence>
<feature type="domain" description="HTH luxR-type" evidence="4">
    <location>
        <begin position="98"/>
        <end position="160"/>
    </location>
</feature>
<dbReference type="EMBL" id="BMOL01000003">
    <property type="protein sequence ID" value="GGL74944.1"/>
    <property type="molecule type" value="Genomic_DNA"/>
</dbReference>
<dbReference type="PANTHER" id="PTHR44688:SF16">
    <property type="entry name" value="DNA-BINDING TRANSCRIPTIONAL ACTIVATOR DEVR_DOSR"/>
    <property type="match status" value="1"/>
</dbReference>
<keyword evidence="6" id="KW-1185">Reference proteome</keyword>
<proteinExistence type="predicted"/>
<comment type="caution">
    <text evidence="5">The sequence shown here is derived from an EMBL/GenBank/DDBJ whole genome shotgun (WGS) entry which is preliminary data.</text>
</comment>
<dbReference type="Gene3D" id="1.10.10.10">
    <property type="entry name" value="Winged helix-like DNA-binding domain superfamily/Winged helix DNA-binding domain"/>
    <property type="match status" value="1"/>
</dbReference>
<evidence type="ECO:0000313" key="5">
    <source>
        <dbReference type="EMBL" id="GGL74944.1"/>
    </source>
</evidence>
<keyword evidence="1" id="KW-0805">Transcription regulation</keyword>
<name>A0ABQ2G4D5_9DEIO</name>
<dbReference type="SUPFAM" id="SSF46894">
    <property type="entry name" value="C-terminal effector domain of the bipartite response regulators"/>
    <property type="match status" value="1"/>
</dbReference>
<gene>
    <name evidence="5" type="ORF">GCM10010840_11290</name>
</gene>
<dbReference type="InterPro" id="IPR016032">
    <property type="entry name" value="Sig_transdc_resp-reg_C-effctor"/>
</dbReference>
<keyword evidence="3" id="KW-0804">Transcription</keyword>
<evidence type="ECO:0000256" key="1">
    <source>
        <dbReference type="ARBA" id="ARBA00023015"/>
    </source>
</evidence>
<dbReference type="CDD" id="cd06170">
    <property type="entry name" value="LuxR_C_like"/>
    <property type="match status" value="1"/>
</dbReference>
<dbReference type="PROSITE" id="PS50043">
    <property type="entry name" value="HTH_LUXR_2"/>
    <property type="match status" value="1"/>
</dbReference>
<protein>
    <recommendedName>
        <fullName evidence="4">HTH luxR-type domain-containing protein</fullName>
    </recommendedName>
</protein>